<organism evidence="1 2">
    <name type="scientific">Pyropia yezoensis</name>
    <name type="common">Susabi-nori</name>
    <name type="synonym">Porphyra yezoensis</name>
    <dbReference type="NCBI Taxonomy" id="2788"/>
    <lineage>
        <taxon>Eukaryota</taxon>
        <taxon>Rhodophyta</taxon>
        <taxon>Bangiophyceae</taxon>
        <taxon>Bangiales</taxon>
        <taxon>Bangiaceae</taxon>
        <taxon>Pyropia</taxon>
    </lineage>
</organism>
<name>A0ACC3C9G5_PYRYE</name>
<comment type="caution">
    <text evidence="1">The sequence shown here is derived from an EMBL/GenBank/DDBJ whole genome shotgun (WGS) entry which is preliminary data.</text>
</comment>
<gene>
    <name evidence="1" type="ORF">I4F81_009034</name>
</gene>
<protein>
    <submittedName>
        <fullName evidence="1">Uncharacterized protein</fullName>
    </submittedName>
</protein>
<keyword evidence="2" id="KW-1185">Reference proteome</keyword>
<accession>A0ACC3C9G5</accession>
<dbReference type="EMBL" id="CM020619">
    <property type="protein sequence ID" value="KAK1866518.1"/>
    <property type="molecule type" value="Genomic_DNA"/>
</dbReference>
<proteinExistence type="predicted"/>
<dbReference type="Proteomes" id="UP000798662">
    <property type="component" value="Chromosome 2"/>
</dbReference>
<evidence type="ECO:0000313" key="2">
    <source>
        <dbReference type="Proteomes" id="UP000798662"/>
    </source>
</evidence>
<sequence>MAAVPLPNHHPPGGVAPSSPRPAPPPSRHAYLPHLDGLRAVALTAILLHHWGVPPFRSGGGFVGVDVFFVLAGYLATATTAAAIAAEPAPGEEGKGRGRGQEQQQQQERRTFSLRDWCGRRFWRLVPAAVATVTATMAAAYVWLPPDVSAAAARAAVAAAGGLSNGYYAATAGHADGAAGGKPLLHTWSVSLGLQFYALWVPALAWLARRHRRLGGGGSGGAATGEGGDGGEDGGGGARRDTVALAVVGGATAASLVAAVATVRVAPATAWYGLPTRGWEFGAGAVAALWSPSRPAPPPGPPQPPPAREEATALAALAVLAATAVCIDRRAVAWPGVATVPAVAATVAVIRTPPNARVARWMLGHPALRLVGRVSYSAYLVHWPVWVVLPYALPPKVLEDMAAGAALPVGAAALTAALTAVLYLAVERPSRTPSGGGTAGGGRGAAAGRDGGGGLPASGGPPPDLVDLAPLLPGGAPAAAVDAAAVPPRHVPSHREIVLVAVALSGILLVTTALATDGWAGRPGRPPPGATALATWYRVPPVPSIELCEQPPPAGYTFPTNITADARRGVCGVGAVAPRQGRGGVGTRPPSPPRLALVLGDSFAGMRRPTAAAAGALVGGRVHFSWMSACPPFVGVSYDDLSARLHAVGVAPDDRRRACRTAHAVWQSMMAGGYAPPGGGRASAGRRGRVVRARPATRRAVVIAAGERAVRAAAAAAAAALPPPPAAVDSTVILAGHWTLYFLRALRTGVDAAGADQMAPLFSATVATLRAAGARRVVVVGAPPLPTYDAEACVAAAASPAWRRAAGGAAAAAGGSDACAAATPVRDRVVRFNDLLRRVVRRIPGAVYVDVFPATCEVGSGGGGGGTPGRLAAARPLRAAGGGRRAAPPRNASATAAGTPPAQDGGAPPPHICAQLWRGAPVYHGRHLTRTGALLEVPLWVQALGGDPAAAGVAVPKEGGER</sequence>
<reference evidence="1" key="1">
    <citation type="submission" date="2019-11" db="EMBL/GenBank/DDBJ databases">
        <title>Nori genome reveals adaptations in red seaweeds to the harsh intertidal environment.</title>
        <authorList>
            <person name="Wang D."/>
            <person name="Mao Y."/>
        </authorList>
    </citation>
    <scope>NUCLEOTIDE SEQUENCE</scope>
    <source>
        <tissue evidence="1">Gametophyte</tissue>
    </source>
</reference>
<evidence type="ECO:0000313" key="1">
    <source>
        <dbReference type="EMBL" id="KAK1866518.1"/>
    </source>
</evidence>